<dbReference type="InterPro" id="IPR036397">
    <property type="entry name" value="RNaseH_sf"/>
</dbReference>
<keyword evidence="2" id="KW-1185">Reference proteome</keyword>
<accession>A0A5B6UW44</accession>
<dbReference type="PANTHER" id="PTHR45835:SF99">
    <property type="entry name" value="CHROMO DOMAIN-CONTAINING PROTEIN-RELATED"/>
    <property type="match status" value="1"/>
</dbReference>
<dbReference type="PANTHER" id="PTHR45835">
    <property type="entry name" value="YALI0A06105P"/>
    <property type="match status" value="1"/>
</dbReference>
<dbReference type="EMBL" id="SMMG02000009">
    <property type="protein sequence ID" value="KAA3461643.1"/>
    <property type="molecule type" value="Genomic_DNA"/>
</dbReference>
<dbReference type="InterPro" id="IPR012337">
    <property type="entry name" value="RNaseH-like_sf"/>
</dbReference>
<evidence type="ECO:0000313" key="2">
    <source>
        <dbReference type="Proteomes" id="UP000325315"/>
    </source>
</evidence>
<dbReference type="Proteomes" id="UP000325315">
    <property type="component" value="Unassembled WGS sequence"/>
</dbReference>
<evidence type="ECO:0000313" key="1">
    <source>
        <dbReference type="EMBL" id="KAA3461643.1"/>
    </source>
</evidence>
<dbReference type="AlphaFoldDB" id="A0A5B6UW44"/>
<protein>
    <submittedName>
        <fullName evidence="1">DNA/RNA polymerases superfamily protein</fullName>
    </submittedName>
</protein>
<dbReference type="OrthoDB" id="1827816at2759"/>
<proteinExistence type="predicted"/>
<organism evidence="1 2">
    <name type="scientific">Gossypium australe</name>
    <dbReference type="NCBI Taxonomy" id="47621"/>
    <lineage>
        <taxon>Eukaryota</taxon>
        <taxon>Viridiplantae</taxon>
        <taxon>Streptophyta</taxon>
        <taxon>Embryophyta</taxon>
        <taxon>Tracheophyta</taxon>
        <taxon>Spermatophyta</taxon>
        <taxon>Magnoliopsida</taxon>
        <taxon>eudicotyledons</taxon>
        <taxon>Gunneridae</taxon>
        <taxon>Pentapetalae</taxon>
        <taxon>rosids</taxon>
        <taxon>malvids</taxon>
        <taxon>Malvales</taxon>
        <taxon>Malvaceae</taxon>
        <taxon>Malvoideae</taxon>
        <taxon>Gossypium</taxon>
    </lineage>
</organism>
<gene>
    <name evidence="1" type="ORF">EPI10_028198</name>
</gene>
<reference evidence="2" key="1">
    <citation type="journal article" date="2019" name="Plant Biotechnol. J.">
        <title>Genome sequencing of the Australian wild diploid species Gossypium australe highlights disease resistance and delayed gland morphogenesis.</title>
        <authorList>
            <person name="Cai Y."/>
            <person name="Cai X."/>
            <person name="Wang Q."/>
            <person name="Wang P."/>
            <person name="Zhang Y."/>
            <person name="Cai C."/>
            <person name="Xu Y."/>
            <person name="Wang K."/>
            <person name="Zhou Z."/>
            <person name="Wang C."/>
            <person name="Geng S."/>
            <person name="Li B."/>
            <person name="Dong Q."/>
            <person name="Hou Y."/>
            <person name="Wang H."/>
            <person name="Ai P."/>
            <person name="Liu Z."/>
            <person name="Yi F."/>
            <person name="Sun M."/>
            <person name="An G."/>
            <person name="Cheng J."/>
            <person name="Zhang Y."/>
            <person name="Shi Q."/>
            <person name="Xie Y."/>
            <person name="Shi X."/>
            <person name="Chang Y."/>
            <person name="Huang F."/>
            <person name="Chen Y."/>
            <person name="Hong S."/>
            <person name="Mi L."/>
            <person name="Sun Q."/>
            <person name="Zhang L."/>
            <person name="Zhou B."/>
            <person name="Peng R."/>
            <person name="Zhang X."/>
            <person name="Liu F."/>
        </authorList>
    </citation>
    <scope>NUCLEOTIDE SEQUENCE [LARGE SCALE GENOMIC DNA]</scope>
    <source>
        <strain evidence="2">cv. PA1801</strain>
    </source>
</reference>
<dbReference type="GO" id="GO:0003676">
    <property type="term" value="F:nucleic acid binding"/>
    <property type="evidence" value="ECO:0007669"/>
    <property type="project" value="InterPro"/>
</dbReference>
<dbReference type="SUPFAM" id="SSF53098">
    <property type="entry name" value="Ribonuclease H-like"/>
    <property type="match status" value="1"/>
</dbReference>
<name>A0A5B6UW44_9ROSI</name>
<dbReference type="Gene3D" id="3.30.420.10">
    <property type="entry name" value="Ribonuclease H-like superfamily/Ribonuclease H"/>
    <property type="match status" value="1"/>
</dbReference>
<comment type="caution">
    <text evidence="1">The sequence shown here is derived from an EMBL/GenBank/DDBJ whole genome shotgun (WGS) entry which is preliminary data.</text>
</comment>
<sequence>MLKCCEINFRVNWEKYLPLVKFTYNNNYHASLGMSPFEELYGRKCRSSICWMELSERKLVNTVLVCKIKKSNGHQESLEVGPRLPEGIREQKGYVSSTNRLSPDQNSVHARPYTIKRTQKTWYIHGLSTLSLLHKLCIQMGVRRYRRYIVHYDKEDTR</sequence>